<evidence type="ECO:0000259" key="2">
    <source>
        <dbReference type="PROSITE" id="PS51379"/>
    </source>
</evidence>
<gene>
    <name evidence="3" type="ordered locus">Amet_1373</name>
</gene>
<dbReference type="InterPro" id="IPR017896">
    <property type="entry name" value="4Fe4S_Fe-S-bd"/>
</dbReference>
<dbReference type="OrthoDB" id="9795268at2"/>
<sequence length="270" mass="29734">MAIRQILKIDEEKCDGCGLCIPNCAEGAMQIVDGKVKLIDDKYCDGLGACLGHCPQDALELIEREAPEYDEEAVIELLASQGKTFTPQHNETTEKEAHGGPHGHTHEEEKKGHDHGGHGCGCPGNQMMQFDQEEEKAETVESNDVEIQIKSQLKQWPVQLKLVSPNAPYFHQADLLVTADCVPVAFPNYHLDLLKGKAVAVGCPKLDDVNFYVDKLAQMIELNDFKSITVAYMEVPCCQGIVWAVEEAIKKSGRTVPLNKVKIGLQGNKL</sequence>
<evidence type="ECO:0000256" key="1">
    <source>
        <dbReference type="SAM" id="MobiDB-lite"/>
    </source>
</evidence>
<proteinExistence type="predicted"/>
<dbReference type="RefSeq" id="WP_012062614.1">
    <property type="nucleotide sequence ID" value="NC_009633.1"/>
</dbReference>
<evidence type="ECO:0000313" key="4">
    <source>
        <dbReference type="Proteomes" id="UP000001572"/>
    </source>
</evidence>
<dbReference type="AlphaFoldDB" id="A6TN05"/>
<evidence type="ECO:0000313" key="3">
    <source>
        <dbReference type="EMBL" id="ABR47573.1"/>
    </source>
</evidence>
<dbReference type="EMBL" id="CP000724">
    <property type="protein sequence ID" value="ABR47573.1"/>
    <property type="molecule type" value="Genomic_DNA"/>
</dbReference>
<dbReference type="HOGENOM" id="CLU_074768_0_0_9"/>
<organism evidence="3 4">
    <name type="scientific">Alkaliphilus metalliredigens (strain QYMF)</name>
    <dbReference type="NCBI Taxonomy" id="293826"/>
    <lineage>
        <taxon>Bacteria</taxon>
        <taxon>Bacillati</taxon>
        <taxon>Bacillota</taxon>
        <taxon>Clostridia</taxon>
        <taxon>Peptostreptococcales</taxon>
        <taxon>Natronincolaceae</taxon>
        <taxon>Alkaliphilus</taxon>
    </lineage>
</organism>
<protein>
    <submittedName>
        <fullName evidence="3">4Fe-4S ferredoxin, iron-sulfur binding domain protein</fullName>
    </submittedName>
</protein>
<feature type="domain" description="4Fe-4S ferredoxin-type" evidence="2">
    <location>
        <begin position="35"/>
        <end position="64"/>
    </location>
</feature>
<keyword evidence="4" id="KW-1185">Reference proteome</keyword>
<name>A6TN05_ALKMQ</name>
<dbReference type="Pfam" id="PF13237">
    <property type="entry name" value="Fer4_10"/>
    <property type="match status" value="1"/>
</dbReference>
<accession>A6TN05</accession>
<dbReference type="PANTHER" id="PTHR42895">
    <property type="entry name" value="IRON-SULFUR CLUSTER-BINDING PROTEIN-RELATED"/>
    <property type="match status" value="1"/>
</dbReference>
<feature type="domain" description="4Fe-4S ferredoxin-type" evidence="2">
    <location>
        <begin position="5"/>
        <end position="34"/>
    </location>
</feature>
<dbReference type="Gene3D" id="3.30.70.20">
    <property type="match status" value="1"/>
</dbReference>
<dbReference type="eggNOG" id="COG1145">
    <property type="taxonomic scope" value="Bacteria"/>
</dbReference>
<feature type="region of interest" description="Disordered" evidence="1">
    <location>
        <begin position="85"/>
        <end position="118"/>
    </location>
</feature>
<dbReference type="PROSITE" id="PS51379">
    <property type="entry name" value="4FE4S_FER_2"/>
    <property type="match status" value="2"/>
</dbReference>
<dbReference type="Proteomes" id="UP000001572">
    <property type="component" value="Chromosome"/>
</dbReference>
<dbReference type="KEGG" id="amt:Amet_1373"/>
<reference evidence="4" key="1">
    <citation type="journal article" date="2016" name="Genome Announc.">
        <title>Complete genome sequence of Alkaliphilus metalliredigens strain QYMF, an alkaliphilic and metal-reducing bacterium isolated from borax-contaminated leachate ponds.</title>
        <authorList>
            <person name="Hwang C."/>
            <person name="Copeland A."/>
            <person name="Lucas S."/>
            <person name="Lapidus A."/>
            <person name="Barry K."/>
            <person name="Detter J.C."/>
            <person name="Glavina Del Rio T."/>
            <person name="Hammon N."/>
            <person name="Israni S."/>
            <person name="Dalin E."/>
            <person name="Tice H."/>
            <person name="Pitluck S."/>
            <person name="Chertkov O."/>
            <person name="Brettin T."/>
            <person name="Bruce D."/>
            <person name="Han C."/>
            <person name="Schmutz J."/>
            <person name="Larimer F."/>
            <person name="Land M.L."/>
            <person name="Hauser L."/>
            <person name="Kyrpides N."/>
            <person name="Mikhailova N."/>
            <person name="Ye Q."/>
            <person name="Zhou J."/>
            <person name="Richardson P."/>
            <person name="Fields M.W."/>
        </authorList>
    </citation>
    <scope>NUCLEOTIDE SEQUENCE [LARGE SCALE GENOMIC DNA]</scope>
    <source>
        <strain evidence="4">QYMF</strain>
    </source>
</reference>
<feature type="compositionally biased region" description="Basic and acidic residues" evidence="1">
    <location>
        <begin position="91"/>
        <end position="117"/>
    </location>
</feature>
<dbReference type="STRING" id="293826.Amet_1373"/>
<dbReference type="InterPro" id="IPR052911">
    <property type="entry name" value="Corrinoid_activation_enz"/>
</dbReference>
<dbReference type="PANTHER" id="PTHR42895:SF1">
    <property type="entry name" value="IRON-SULFUR CLUSTER PROTEIN"/>
    <property type="match status" value="1"/>
</dbReference>
<dbReference type="SUPFAM" id="SSF54862">
    <property type="entry name" value="4Fe-4S ferredoxins"/>
    <property type="match status" value="1"/>
</dbReference>